<dbReference type="PANTHER" id="PTHR43818">
    <property type="entry name" value="BCDNA.GH03377"/>
    <property type="match status" value="1"/>
</dbReference>
<sequence length="402" mass="43152">MADKQKAPKAAKPGARNGKVLGVGVIGAGNISTAYFRLAPLFRGVEMRACADINMAAAQAQAETFGLRALSVDELLADPDIDIVVNLTIPAVHYEVSKKILDAGKHVYSEKPFVLSVEEGLDLKKRAEAGNLRVGSAPDTYLGGAHQQVRALIDSGAVGKITSGTAFVMSHGMEHWHPNPDFFFQPGAGPVLDVGPYYVANLIQLIGPVKRLAAFATTPKTERTILSQPRAGEKIPVGTPTTISGILEFHSGAVIALNASWDVWSHGHAPIELYGEDGTVFVPDPNFFGGEVSITKGDKRVKKLPKWEHPFSVQNDRHKEGFYANYRTAGLADMALAILEGRPHRCSLESALHAVEVMTGLLKSGETGQFVELQTTCERPAALGVKEAEAMMVQKEGKRKAA</sequence>
<protein>
    <submittedName>
        <fullName evidence="4">Gfo/Idh/MocA family oxidoreductase</fullName>
    </submittedName>
</protein>
<dbReference type="Pfam" id="PF22725">
    <property type="entry name" value="GFO_IDH_MocA_C3"/>
    <property type="match status" value="1"/>
</dbReference>
<feature type="domain" description="GFO/IDH/MocA-like oxidoreductase" evidence="3">
    <location>
        <begin position="146"/>
        <end position="280"/>
    </location>
</feature>
<evidence type="ECO:0000313" key="5">
    <source>
        <dbReference type="Proteomes" id="UP001205906"/>
    </source>
</evidence>
<evidence type="ECO:0000313" key="4">
    <source>
        <dbReference type="EMBL" id="MCO6048945.1"/>
    </source>
</evidence>
<dbReference type="Gene3D" id="3.40.50.720">
    <property type="entry name" value="NAD(P)-binding Rossmann-like Domain"/>
    <property type="match status" value="1"/>
</dbReference>
<gene>
    <name evidence="4" type="ORF">NGM99_03970</name>
</gene>
<comment type="caution">
    <text evidence="4">The sequence shown here is derived from an EMBL/GenBank/DDBJ whole genome shotgun (WGS) entry which is preliminary data.</text>
</comment>
<reference evidence="4 5" key="1">
    <citation type="submission" date="2022-06" db="EMBL/GenBank/DDBJ databases">
        <title>Mesorhizobium sp. strain RP14 Genome sequencing and assembly.</title>
        <authorList>
            <person name="Kim I."/>
        </authorList>
    </citation>
    <scope>NUCLEOTIDE SEQUENCE [LARGE SCALE GENOMIC DNA]</scope>
    <source>
        <strain evidence="5">RP14(2022)</strain>
    </source>
</reference>
<evidence type="ECO:0000259" key="2">
    <source>
        <dbReference type="Pfam" id="PF01408"/>
    </source>
</evidence>
<dbReference type="SUPFAM" id="SSF51735">
    <property type="entry name" value="NAD(P)-binding Rossmann-fold domains"/>
    <property type="match status" value="1"/>
</dbReference>
<dbReference type="EMBL" id="JAMXQS010000002">
    <property type="protein sequence ID" value="MCO6048945.1"/>
    <property type="molecule type" value="Genomic_DNA"/>
</dbReference>
<dbReference type="SUPFAM" id="SSF55347">
    <property type="entry name" value="Glyceraldehyde-3-phosphate dehydrogenase-like, C-terminal domain"/>
    <property type="match status" value="1"/>
</dbReference>
<evidence type="ECO:0000259" key="3">
    <source>
        <dbReference type="Pfam" id="PF22725"/>
    </source>
</evidence>
<dbReference type="InterPro" id="IPR055170">
    <property type="entry name" value="GFO_IDH_MocA-like_dom"/>
</dbReference>
<organism evidence="4 5">
    <name type="scientific">Mesorhizobium liriopis</name>
    <dbReference type="NCBI Taxonomy" id="2953882"/>
    <lineage>
        <taxon>Bacteria</taxon>
        <taxon>Pseudomonadati</taxon>
        <taxon>Pseudomonadota</taxon>
        <taxon>Alphaproteobacteria</taxon>
        <taxon>Hyphomicrobiales</taxon>
        <taxon>Phyllobacteriaceae</taxon>
        <taxon>Mesorhizobium</taxon>
    </lineage>
</organism>
<name>A0ABT1C286_9HYPH</name>
<dbReference type="RefSeq" id="WP_252816224.1">
    <property type="nucleotide sequence ID" value="NZ_JAMXQS010000002.1"/>
</dbReference>
<keyword evidence="1" id="KW-0560">Oxidoreductase</keyword>
<keyword evidence="5" id="KW-1185">Reference proteome</keyword>
<accession>A0ABT1C286</accession>
<dbReference type="InterPro" id="IPR050463">
    <property type="entry name" value="Gfo/Idh/MocA_oxidrdct_glycsds"/>
</dbReference>
<feature type="domain" description="Gfo/Idh/MocA-like oxidoreductase N-terminal" evidence="2">
    <location>
        <begin position="22"/>
        <end position="134"/>
    </location>
</feature>
<dbReference type="Pfam" id="PF01408">
    <property type="entry name" value="GFO_IDH_MocA"/>
    <property type="match status" value="1"/>
</dbReference>
<dbReference type="InterPro" id="IPR036291">
    <property type="entry name" value="NAD(P)-bd_dom_sf"/>
</dbReference>
<evidence type="ECO:0000256" key="1">
    <source>
        <dbReference type="ARBA" id="ARBA00023002"/>
    </source>
</evidence>
<dbReference type="InterPro" id="IPR000683">
    <property type="entry name" value="Gfo/Idh/MocA-like_OxRdtase_N"/>
</dbReference>
<proteinExistence type="predicted"/>
<dbReference type="Gene3D" id="3.30.360.10">
    <property type="entry name" value="Dihydrodipicolinate Reductase, domain 2"/>
    <property type="match status" value="1"/>
</dbReference>
<dbReference type="PANTHER" id="PTHR43818:SF11">
    <property type="entry name" value="BCDNA.GH03377"/>
    <property type="match status" value="1"/>
</dbReference>
<dbReference type="Proteomes" id="UP001205906">
    <property type="component" value="Unassembled WGS sequence"/>
</dbReference>